<dbReference type="SUPFAM" id="SSF54593">
    <property type="entry name" value="Glyoxalase/Bleomycin resistance protein/Dihydroxybiphenyl dioxygenase"/>
    <property type="match status" value="1"/>
</dbReference>
<dbReference type="InterPro" id="IPR037523">
    <property type="entry name" value="VOC_core"/>
</dbReference>
<dbReference type="Pfam" id="PF00903">
    <property type="entry name" value="Glyoxalase"/>
    <property type="match status" value="1"/>
</dbReference>
<dbReference type="InterPro" id="IPR051785">
    <property type="entry name" value="MMCE/EMCE_epimerase"/>
</dbReference>
<dbReference type="PANTHER" id="PTHR43048">
    <property type="entry name" value="METHYLMALONYL-COA EPIMERASE"/>
    <property type="match status" value="1"/>
</dbReference>
<dbReference type="EMBL" id="JBHRTD010000018">
    <property type="protein sequence ID" value="MFC3139982.1"/>
    <property type="molecule type" value="Genomic_DNA"/>
</dbReference>
<dbReference type="Proteomes" id="UP001595621">
    <property type="component" value="Unassembled WGS sequence"/>
</dbReference>
<dbReference type="PANTHER" id="PTHR43048:SF3">
    <property type="entry name" value="METHYLMALONYL-COA EPIMERASE, MITOCHONDRIAL"/>
    <property type="match status" value="1"/>
</dbReference>
<sequence length="135" mass="15310">MAQGIKITEVDHVGIRVKDPQASMAFYRKLGFDKVLMLPEFNACEMENTAGVRVNLIFNGVATRQQGFNLLQDLPDRYPGITHIAWVIDSMARATEFFARHKIDITEGPKRIGERRLVCFIRDPDGTVLEFNELG</sequence>
<name>A0ABV7GET8_9GAMM</name>
<evidence type="ECO:0000259" key="2">
    <source>
        <dbReference type="PROSITE" id="PS51819"/>
    </source>
</evidence>
<dbReference type="InterPro" id="IPR004360">
    <property type="entry name" value="Glyas_Fos-R_dOase_dom"/>
</dbReference>
<dbReference type="PROSITE" id="PS00934">
    <property type="entry name" value="GLYOXALASE_I_1"/>
    <property type="match status" value="1"/>
</dbReference>
<keyword evidence="1" id="KW-0479">Metal-binding</keyword>
<protein>
    <submittedName>
        <fullName evidence="3">VOC family protein</fullName>
    </submittedName>
</protein>
<evidence type="ECO:0000313" key="4">
    <source>
        <dbReference type="Proteomes" id="UP001595621"/>
    </source>
</evidence>
<dbReference type="RefSeq" id="WP_248933912.1">
    <property type="nucleotide sequence ID" value="NZ_JAKILF010000001.1"/>
</dbReference>
<dbReference type="InterPro" id="IPR018146">
    <property type="entry name" value="Glyoxalase_1_CS"/>
</dbReference>
<dbReference type="CDD" id="cd06587">
    <property type="entry name" value="VOC"/>
    <property type="match status" value="1"/>
</dbReference>
<dbReference type="Gene3D" id="3.10.180.10">
    <property type="entry name" value="2,3-Dihydroxybiphenyl 1,2-Dioxygenase, domain 1"/>
    <property type="match status" value="1"/>
</dbReference>
<evidence type="ECO:0000313" key="3">
    <source>
        <dbReference type="EMBL" id="MFC3139982.1"/>
    </source>
</evidence>
<accession>A0ABV7GET8</accession>
<comment type="caution">
    <text evidence="3">The sequence shown here is derived from an EMBL/GenBank/DDBJ whole genome shotgun (WGS) entry which is preliminary data.</text>
</comment>
<keyword evidence="4" id="KW-1185">Reference proteome</keyword>
<organism evidence="3 4">
    <name type="scientific">Shewanella submarina</name>
    <dbReference type="NCBI Taxonomy" id="2016376"/>
    <lineage>
        <taxon>Bacteria</taxon>
        <taxon>Pseudomonadati</taxon>
        <taxon>Pseudomonadota</taxon>
        <taxon>Gammaproteobacteria</taxon>
        <taxon>Alteromonadales</taxon>
        <taxon>Shewanellaceae</taxon>
        <taxon>Shewanella</taxon>
    </lineage>
</organism>
<reference evidence="4" key="1">
    <citation type="journal article" date="2019" name="Int. J. Syst. Evol. Microbiol.">
        <title>The Global Catalogue of Microorganisms (GCM) 10K type strain sequencing project: providing services to taxonomists for standard genome sequencing and annotation.</title>
        <authorList>
            <consortium name="The Broad Institute Genomics Platform"/>
            <consortium name="The Broad Institute Genome Sequencing Center for Infectious Disease"/>
            <person name="Wu L."/>
            <person name="Ma J."/>
        </authorList>
    </citation>
    <scope>NUCLEOTIDE SEQUENCE [LARGE SCALE GENOMIC DNA]</scope>
    <source>
        <strain evidence="4">KCTC 52277</strain>
    </source>
</reference>
<feature type="domain" description="VOC" evidence="2">
    <location>
        <begin position="9"/>
        <end position="134"/>
    </location>
</feature>
<gene>
    <name evidence="3" type="ORF">ACFOE0_17630</name>
</gene>
<dbReference type="InterPro" id="IPR029068">
    <property type="entry name" value="Glyas_Bleomycin-R_OHBP_Dase"/>
</dbReference>
<dbReference type="PROSITE" id="PS51819">
    <property type="entry name" value="VOC"/>
    <property type="match status" value="1"/>
</dbReference>
<proteinExistence type="predicted"/>
<evidence type="ECO:0000256" key="1">
    <source>
        <dbReference type="ARBA" id="ARBA00022723"/>
    </source>
</evidence>